<dbReference type="Proteomes" id="UP001519064">
    <property type="component" value="Unassembled WGS sequence"/>
</dbReference>
<evidence type="ECO:0000313" key="3">
    <source>
        <dbReference type="Proteomes" id="UP001519064"/>
    </source>
</evidence>
<gene>
    <name evidence="2" type="ORF">ITI46_20470</name>
</gene>
<keyword evidence="3" id="KW-1185">Reference proteome</keyword>
<feature type="compositionally biased region" description="Low complexity" evidence="1">
    <location>
        <begin position="453"/>
        <end position="467"/>
    </location>
</feature>
<feature type="region of interest" description="Disordered" evidence="1">
    <location>
        <begin position="390"/>
        <end position="483"/>
    </location>
</feature>
<dbReference type="EMBL" id="JADKMA010000106">
    <property type="protein sequence ID" value="MBO8194020.1"/>
    <property type="molecule type" value="Genomic_DNA"/>
</dbReference>
<reference evidence="2 3" key="1">
    <citation type="submission" date="2020-11" db="EMBL/GenBank/DDBJ databases">
        <title>Streptomyces spirodelae sp. nov., isolated from duckweed.</title>
        <authorList>
            <person name="Saimee Y."/>
            <person name="Duangmal K."/>
        </authorList>
    </citation>
    <scope>NUCLEOTIDE SEQUENCE [LARGE SCALE GENOMIC DNA]</scope>
    <source>
        <strain evidence="2 3">S16-07</strain>
    </source>
</reference>
<evidence type="ECO:0000256" key="1">
    <source>
        <dbReference type="SAM" id="MobiDB-lite"/>
    </source>
</evidence>
<feature type="compositionally biased region" description="Basic and acidic residues" evidence="1">
    <location>
        <begin position="275"/>
        <end position="286"/>
    </location>
</feature>
<name>A0ABS3XF82_9ACTN</name>
<protein>
    <recommendedName>
        <fullName evidence="4">Extensin</fullName>
    </recommendedName>
</protein>
<feature type="compositionally biased region" description="Polar residues" evidence="1">
    <location>
        <begin position="74"/>
        <end position="86"/>
    </location>
</feature>
<accession>A0ABS3XF82</accession>
<sequence>MADDRYSWLDEETAERLLRGLPVDACDGDDAGAGPERARSAGPEASATPEEPAAPEENPRAAVAGRSARPEPSESGQSVRSDQSVGPDQAGRPGGHEQAGRSGAPGRSRGLGRRAEGRLDVPSHAWFREADRRTVARLAAALDELSATYSAPPSTTAGSTPVELPGEAAALDAFRAAQVGAVRGGVPGAASAALGGGGAPGSARSRARNLLTGRPLRAGFAVALAGCALGGVAVAAGTGVLPTPFSSGDAPAATVSPATSPSGGGSEDGSGAEKTPGRDTAGDRHGGRGRSGGTETGDGGKGERQDGSLDLADSGGAGGDKDGKHGKNGNKSTPDGKLPGTDKPLDESQKEAIAAALCKGYAANKLEADDRRKLERAAGGRAVVRKFCAEHGNTGSGSDSGGSGQGGSSGGSGGDGDGGADSGGSGSGGSDGGSTGGDGDPPAPGDSDGGSTTGDSGATGSSTGSASVKPTPSPTVTGATPTP</sequence>
<feature type="region of interest" description="Disordered" evidence="1">
    <location>
        <begin position="18"/>
        <end position="116"/>
    </location>
</feature>
<feature type="compositionally biased region" description="Low complexity" evidence="1">
    <location>
        <begin position="250"/>
        <end position="261"/>
    </location>
</feature>
<feature type="region of interest" description="Disordered" evidence="1">
    <location>
        <begin position="247"/>
        <end position="349"/>
    </location>
</feature>
<feature type="compositionally biased region" description="Basic and acidic residues" evidence="1">
    <location>
        <begin position="298"/>
        <end position="307"/>
    </location>
</feature>
<proteinExistence type="predicted"/>
<evidence type="ECO:0008006" key="4">
    <source>
        <dbReference type="Google" id="ProtNLM"/>
    </source>
</evidence>
<feature type="compositionally biased region" description="Polar residues" evidence="1">
    <location>
        <begin position="468"/>
        <end position="483"/>
    </location>
</feature>
<feature type="compositionally biased region" description="Low complexity" evidence="1">
    <location>
        <begin position="41"/>
        <end position="51"/>
    </location>
</feature>
<comment type="caution">
    <text evidence="2">The sequence shown here is derived from an EMBL/GenBank/DDBJ whole genome shotgun (WGS) entry which is preliminary data.</text>
</comment>
<evidence type="ECO:0000313" key="2">
    <source>
        <dbReference type="EMBL" id="MBO8194020.1"/>
    </source>
</evidence>
<feature type="compositionally biased region" description="Gly residues" evidence="1">
    <location>
        <begin position="394"/>
        <end position="439"/>
    </location>
</feature>
<dbReference type="RefSeq" id="WP_209241124.1">
    <property type="nucleotide sequence ID" value="NZ_JADKMA010000106.1"/>
</dbReference>
<organism evidence="2 3">
    <name type="scientific">Streptomyces oryzae</name>
    <dbReference type="NCBI Taxonomy" id="1434886"/>
    <lineage>
        <taxon>Bacteria</taxon>
        <taxon>Bacillati</taxon>
        <taxon>Actinomycetota</taxon>
        <taxon>Actinomycetes</taxon>
        <taxon>Kitasatosporales</taxon>
        <taxon>Streptomycetaceae</taxon>
        <taxon>Streptomyces</taxon>
    </lineage>
</organism>